<sequence>MKVAIQSPYVDNNGYLTMHSQDLFIIRDHGRTATLVEYENYINREEDKRRGAKLDEDEEKNTQQDKLNIKPALIEWCYDESNYHFFFKTKNGFHPMNMTGPVLTKVLPWNLKKKNTHYPEGFPENVQLEPGYILDLRILQLNRLFSPAEESTENKPPLEFIRDTEITGLKDLFPDSRVKHGIEFPPVSITNQAIAPIEENLYIISYVNPLRARDNHSFYPYHIHYISAEQLDQLSSGSAEFDLLADRDLELDDLHINTTEGIHEIIREKGRKEVVKRMNRAAAQVLARYFRDTGVQVGAINPKDINVEVPKQNKLQSESVDSSRLDAKEKNDGTICMVANLRSFL</sequence>
<dbReference type="EMBL" id="FRFG01000084">
    <property type="protein sequence ID" value="SHO58925.1"/>
    <property type="molecule type" value="Genomic_DNA"/>
</dbReference>
<dbReference type="Proteomes" id="UP000184600">
    <property type="component" value="Unassembled WGS sequence"/>
</dbReference>
<reference evidence="2" key="1">
    <citation type="submission" date="2016-12" db="EMBL/GenBank/DDBJ databases">
        <authorList>
            <person name="Rodrigo-Torres L."/>
            <person name="Arahal R.D."/>
            <person name="Lucena T."/>
        </authorList>
    </citation>
    <scope>NUCLEOTIDE SEQUENCE [LARGE SCALE GENOMIC DNA]</scope>
</reference>
<protein>
    <submittedName>
        <fullName evidence="1">Uncharacterized protein</fullName>
    </submittedName>
</protein>
<gene>
    <name evidence="1" type="ORF">VQ7734_04700</name>
</gene>
<evidence type="ECO:0000313" key="1">
    <source>
        <dbReference type="EMBL" id="SHO58925.1"/>
    </source>
</evidence>
<dbReference type="STRING" id="1117707.VQ7734_04700"/>
<accession>A0A1M7Z2A2</accession>
<dbReference type="OrthoDB" id="5867095at2"/>
<proteinExistence type="predicted"/>
<name>A0A1M7Z2A2_9VIBR</name>
<evidence type="ECO:0000313" key="2">
    <source>
        <dbReference type="Proteomes" id="UP000184600"/>
    </source>
</evidence>
<keyword evidence="2" id="KW-1185">Reference proteome</keyword>
<dbReference type="AlphaFoldDB" id="A0A1M7Z2A2"/>
<organism evidence="1 2">
    <name type="scientific">Vibrio quintilis</name>
    <dbReference type="NCBI Taxonomy" id="1117707"/>
    <lineage>
        <taxon>Bacteria</taxon>
        <taxon>Pseudomonadati</taxon>
        <taxon>Pseudomonadota</taxon>
        <taxon>Gammaproteobacteria</taxon>
        <taxon>Vibrionales</taxon>
        <taxon>Vibrionaceae</taxon>
        <taxon>Vibrio</taxon>
    </lineage>
</organism>
<dbReference type="RefSeq" id="WP_073586366.1">
    <property type="nucleotide sequence ID" value="NZ_AP024897.1"/>
</dbReference>